<comment type="caution">
    <text evidence="2">The sequence shown here is derived from an EMBL/GenBank/DDBJ whole genome shotgun (WGS) entry which is preliminary data.</text>
</comment>
<dbReference type="Proteomes" id="UP000014115">
    <property type="component" value="Unassembled WGS sequence"/>
</dbReference>
<feature type="transmembrane region" description="Helical" evidence="1">
    <location>
        <begin position="83"/>
        <end position="110"/>
    </location>
</feature>
<proteinExistence type="predicted"/>
<dbReference type="AlphaFoldDB" id="K2JHT1"/>
<feature type="transmembrane region" description="Helical" evidence="1">
    <location>
        <begin position="44"/>
        <end position="62"/>
    </location>
</feature>
<keyword evidence="3" id="KW-1185">Reference proteome</keyword>
<dbReference type="RefSeq" id="WP_008489036.1">
    <property type="nucleotide sequence ID" value="NZ_AMRG01000010.1"/>
</dbReference>
<accession>K2JHT1</accession>
<evidence type="ECO:0000313" key="2">
    <source>
        <dbReference type="EMBL" id="EKE82941.1"/>
    </source>
</evidence>
<name>K2JHT1_9GAMM</name>
<dbReference type="STRING" id="740709.A10D4_08879"/>
<organism evidence="2 3">
    <name type="scientific">Idiomarina xiamenensis 10-D-4</name>
    <dbReference type="NCBI Taxonomy" id="740709"/>
    <lineage>
        <taxon>Bacteria</taxon>
        <taxon>Pseudomonadati</taxon>
        <taxon>Pseudomonadota</taxon>
        <taxon>Gammaproteobacteria</taxon>
        <taxon>Alteromonadales</taxon>
        <taxon>Idiomarinaceae</taxon>
        <taxon>Idiomarina</taxon>
    </lineage>
</organism>
<protein>
    <submittedName>
        <fullName evidence="2">Uncharacterized protein</fullName>
    </submittedName>
</protein>
<reference evidence="2 3" key="1">
    <citation type="journal article" date="2012" name="J. Bacteriol.">
        <title>Genome Sequence of Idiomarina xiamenensis Type Strain 10-D-4.</title>
        <authorList>
            <person name="Lai Q."/>
            <person name="Wang L."/>
            <person name="Wang W."/>
            <person name="Shao Z."/>
        </authorList>
    </citation>
    <scope>NUCLEOTIDE SEQUENCE [LARGE SCALE GENOMIC DNA]</scope>
    <source>
        <strain evidence="2 3">10-D-4</strain>
    </source>
</reference>
<sequence length="149" mass="16752">MKKVVLIETILVMITGVLLTLVRYSENGMISVNSMAKGVETNSTVIYTLLAFLGLAIVSRWIRRTYGNRVYHFRDNMLFAEEVFEGVGSGLLGIYRLMSGIAITVPFIWYFAERDTFDFGRAIAILVTGLLFFAGLAMLSWLNDKSKGY</sequence>
<keyword evidence="1" id="KW-0812">Transmembrane</keyword>
<evidence type="ECO:0000256" key="1">
    <source>
        <dbReference type="SAM" id="Phobius"/>
    </source>
</evidence>
<gene>
    <name evidence="2" type="ORF">A10D4_08879</name>
</gene>
<dbReference type="OrthoDB" id="1540869at1236"/>
<evidence type="ECO:0000313" key="3">
    <source>
        <dbReference type="Proteomes" id="UP000014115"/>
    </source>
</evidence>
<keyword evidence="1" id="KW-1133">Transmembrane helix</keyword>
<feature type="transmembrane region" description="Helical" evidence="1">
    <location>
        <begin position="122"/>
        <end position="142"/>
    </location>
</feature>
<feature type="transmembrane region" description="Helical" evidence="1">
    <location>
        <begin position="5"/>
        <end position="24"/>
    </location>
</feature>
<keyword evidence="1" id="KW-0472">Membrane</keyword>
<dbReference type="EMBL" id="AMRG01000010">
    <property type="protein sequence ID" value="EKE82941.1"/>
    <property type="molecule type" value="Genomic_DNA"/>
</dbReference>